<name>K3YKP1_SETIT</name>
<dbReference type="EnsemblPlants" id="KQL00529">
    <property type="protein sequence ID" value="KQL00529"/>
    <property type="gene ID" value="SETIT_014810mg"/>
</dbReference>
<evidence type="ECO:0000313" key="1">
    <source>
        <dbReference type="EnsemblPlants" id="KQL00529"/>
    </source>
</evidence>
<reference evidence="1" key="2">
    <citation type="submission" date="2018-08" db="UniProtKB">
        <authorList>
            <consortium name="EnsemblPlants"/>
        </authorList>
    </citation>
    <scope>IDENTIFICATION</scope>
    <source>
        <strain evidence="1">Yugu1</strain>
    </source>
</reference>
<dbReference type="HOGENOM" id="CLU_2890089_0_0_1"/>
<dbReference type="AlphaFoldDB" id="K3YKP1"/>
<evidence type="ECO:0000313" key="2">
    <source>
        <dbReference type="Proteomes" id="UP000004995"/>
    </source>
</evidence>
<dbReference type="Gramene" id="KQL00529">
    <property type="protein sequence ID" value="KQL00529"/>
    <property type="gene ID" value="SETIT_014810mg"/>
</dbReference>
<reference evidence="2" key="1">
    <citation type="journal article" date="2012" name="Nat. Biotechnol.">
        <title>Reference genome sequence of the model plant Setaria.</title>
        <authorList>
            <person name="Bennetzen J.L."/>
            <person name="Schmutz J."/>
            <person name="Wang H."/>
            <person name="Percifield R."/>
            <person name="Hawkins J."/>
            <person name="Pontaroli A.C."/>
            <person name="Estep M."/>
            <person name="Feng L."/>
            <person name="Vaughn J.N."/>
            <person name="Grimwood J."/>
            <person name="Jenkins J."/>
            <person name="Barry K."/>
            <person name="Lindquist E."/>
            <person name="Hellsten U."/>
            <person name="Deshpande S."/>
            <person name="Wang X."/>
            <person name="Wu X."/>
            <person name="Mitros T."/>
            <person name="Triplett J."/>
            <person name="Yang X."/>
            <person name="Ye C.Y."/>
            <person name="Mauro-Herrera M."/>
            <person name="Wang L."/>
            <person name="Li P."/>
            <person name="Sharma M."/>
            <person name="Sharma R."/>
            <person name="Ronald P.C."/>
            <person name="Panaud O."/>
            <person name="Kellogg E.A."/>
            <person name="Brutnell T.P."/>
            <person name="Doust A.N."/>
            <person name="Tuskan G.A."/>
            <person name="Rokhsar D."/>
            <person name="Devos K.M."/>
        </authorList>
    </citation>
    <scope>NUCLEOTIDE SEQUENCE [LARGE SCALE GENOMIC DNA]</scope>
    <source>
        <strain evidence="2">cv. Yugu1</strain>
    </source>
</reference>
<keyword evidence="2" id="KW-1185">Reference proteome</keyword>
<dbReference type="Proteomes" id="UP000004995">
    <property type="component" value="Unassembled WGS sequence"/>
</dbReference>
<accession>K3YKP1</accession>
<dbReference type="InParanoid" id="K3YKP1"/>
<dbReference type="EMBL" id="AGNK02003522">
    <property type="status" value="NOT_ANNOTATED_CDS"/>
    <property type="molecule type" value="Genomic_DNA"/>
</dbReference>
<protein>
    <submittedName>
        <fullName evidence="1">Uncharacterized protein</fullName>
    </submittedName>
</protein>
<organism evidence="1 2">
    <name type="scientific">Setaria italica</name>
    <name type="common">Foxtail millet</name>
    <name type="synonym">Panicum italicum</name>
    <dbReference type="NCBI Taxonomy" id="4555"/>
    <lineage>
        <taxon>Eukaryota</taxon>
        <taxon>Viridiplantae</taxon>
        <taxon>Streptophyta</taxon>
        <taxon>Embryophyta</taxon>
        <taxon>Tracheophyta</taxon>
        <taxon>Spermatophyta</taxon>
        <taxon>Magnoliopsida</taxon>
        <taxon>Liliopsida</taxon>
        <taxon>Poales</taxon>
        <taxon>Poaceae</taxon>
        <taxon>PACMAD clade</taxon>
        <taxon>Panicoideae</taxon>
        <taxon>Panicodae</taxon>
        <taxon>Paniceae</taxon>
        <taxon>Cenchrinae</taxon>
        <taxon>Setaria</taxon>
    </lineage>
</organism>
<sequence length="63" mass="7579">MTLAKKKRNEEVEGWWMRSLSPLLQRKKWAKVALMMYTTWNIWKEKKRQVDFGGEESEANTGF</sequence>
<proteinExistence type="predicted"/>